<dbReference type="InterPro" id="IPR014016">
    <property type="entry name" value="UvrD-like_ATP-bd"/>
</dbReference>
<evidence type="ECO:0000313" key="16">
    <source>
        <dbReference type="Proteomes" id="UP001596328"/>
    </source>
</evidence>
<dbReference type="Gene3D" id="1.10.10.160">
    <property type="match status" value="1"/>
</dbReference>
<dbReference type="Proteomes" id="UP001596328">
    <property type="component" value="Unassembled WGS sequence"/>
</dbReference>
<dbReference type="InterPro" id="IPR014017">
    <property type="entry name" value="DNA_helicase_UvrD-like_C"/>
</dbReference>
<dbReference type="AlphaFoldDB" id="A0ABD5RUR4"/>
<dbReference type="CDD" id="cd17932">
    <property type="entry name" value="DEXQc_UvrD"/>
    <property type="match status" value="1"/>
</dbReference>
<dbReference type="Gene3D" id="3.40.50.300">
    <property type="entry name" value="P-loop containing nucleotide triphosphate hydrolases"/>
    <property type="match status" value="2"/>
</dbReference>
<evidence type="ECO:0000256" key="8">
    <source>
        <dbReference type="ARBA" id="ARBA00034617"/>
    </source>
</evidence>
<evidence type="ECO:0000256" key="10">
    <source>
        <dbReference type="ARBA" id="ARBA00048988"/>
    </source>
</evidence>
<dbReference type="EC" id="5.6.2.4" evidence="9"/>
<keyword evidence="7" id="KW-0413">Isomerase</keyword>
<feature type="binding site" evidence="11">
    <location>
        <begin position="62"/>
        <end position="69"/>
    </location>
    <ligand>
        <name>ATP</name>
        <dbReference type="ChEBI" id="CHEBI:30616"/>
    </ligand>
</feature>
<evidence type="ECO:0000256" key="6">
    <source>
        <dbReference type="ARBA" id="ARBA00023125"/>
    </source>
</evidence>
<evidence type="ECO:0000256" key="13">
    <source>
        <dbReference type="SAM" id="MobiDB-lite"/>
    </source>
</evidence>
<name>A0ABD5RUR4_9EURY</name>
<evidence type="ECO:0000256" key="12">
    <source>
        <dbReference type="SAM" id="Coils"/>
    </source>
</evidence>
<protein>
    <recommendedName>
        <fullName evidence="9">DNA 3'-5' helicase</fullName>
        <ecNumber evidence="9">5.6.2.4</ecNumber>
    </recommendedName>
</protein>
<dbReference type="InterPro" id="IPR000212">
    <property type="entry name" value="DNA_helicase_UvrD/REP"/>
</dbReference>
<keyword evidence="2 11" id="KW-0547">Nucleotide-binding</keyword>
<accession>A0ABD5RUR4</accession>
<evidence type="ECO:0000256" key="4">
    <source>
        <dbReference type="ARBA" id="ARBA00022806"/>
    </source>
</evidence>
<evidence type="ECO:0000256" key="7">
    <source>
        <dbReference type="ARBA" id="ARBA00023235"/>
    </source>
</evidence>
<evidence type="ECO:0000256" key="9">
    <source>
        <dbReference type="ARBA" id="ARBA00034808"/>
    </source>
</evidence>
<organism evidence="15 16">
    <name type="scientific">Halobium palmae</name>
    <dbReference type="NCBI Taxonomy" id="1776492"/>
    <lineage>
        <taxon>Archaea</taxon>
        <taxon>Methanobacteriati</taxon>
        <taxon>Methanobacteriota</taxon>
        <taxon>Stenosarchaea group</taxon>
        <taxon>Halobacteria</taxon>
        <taxon>Halobacteriales</taxon>
        <taxon>Haloferacaceae</taxon>
        <taxon>Halobium</taxon>
    </lineage>
</organism>
<evidence type="ECO:0000256" key="1">
    <source>
        <dbReference type="ARBA" id="ARBA00009922"/>
    </source>
</evidence>
<feature type="region of interest" description="Disordered" evidence="13">
    <location>
        <begin position="179"/>
        <end position="198"/>
    </location>
</feature>
<evidence type="ECO:0000256" key="5">
    <source>
        <dbReference type="ARBA" id="ARBA00022840"/>
    </source>
</evidence>
<dbReference type="InterPro" id="IPR013986">
    <property type="entry name" value="DExx_box_DNA_helicase_dom_sf"/>
</dbReference>
<dbReference type="PROSITE" id="PS51198">
    <property type="entry name" value="UVRD_HELICASE_ATP_BIND"/>
    <property type="match status" value="1"/>
</dbReference>
<comment type="catalytic activity">
    <reaction evidence="8">
        <text>Couples ATP hydrolysis with the unwinding of duplex DNA by translocating in the 3'-5' direction.</text>
        <dbReference type="EC" id="5.6.2.4"/>
    </reaction>
</comment>
<evidence type="ECO:0000259" key="14">
    <source>
        <dbReference type="PROSITE" id="PS51198"/>
    </source>
</evidence>
<keyword evidence="5 11" id="KW-0067">ATP-binding</keyword>
<dbReference type="InterPro" id="IPR027417">
    <property type="entry name" value="P-loop_NTPase"/>
</dbReference>
<comment type="caution">
    <text evidence="15">The sequence shown here is derived from an EMBL/GenBank/DDBJ whole genome shotgun (WGS) entry which is preliminary data.</text>
</comment>
<dbReference type="Pfam" id="PF00580">
    <property type="entry name" value="UvrD-helicase"/>
    <property type="match status" value="1"/>
</dbReference>
<dbReference type="GO" id="GO:0003677">
    <property type="term" value="F:DNA binding"/>
    <property type="evidence" value="ECO:0007669"/>
    <property type="project" value="UniProtKB-KW"/>
</dbReference>
<feature type="domain" description="UvrD-like helicase ATP-binding" evidence="14">
    <location>
        <begin position="41"/>
        <end position="353"/>
    </location>
</feature>
<comment type="catalytic activity">
    <reaction evidence="10">
        <text>ATP + H2O = ADP + phosphate + H(+)</text>
        <dbReference type="Rhea" id="RHEA:13065"/>
        <dbReference type="ChEBI" id="CHEBI:15377"/>
        <dbReference type="ChEBI" id="CHEBI:15378"/>
        <dbReference type="ChEBI" id="CHEBI:30616"/>
        <dbReference type="ChEBI" id="CHEBI:43474"/>
        <dbReference type="ChEBI" id="CHEBI:456216"/>
        <dbReference type="EC" id="5.6.2.4"/>
    </reaction>
</comment>
<sequence length="634" mass="70913">MELSELETTLNEHQHALDQYESRFIEHETKAYPAVFETDYGPLNEQQTLGVLRDEVHNLVDASAGTGKTLTLTRRFRYLYEKGTPIDEIVAITFTRDAATEMQTRVASDAPHLDPSRLQFMTYHALAREICSRAMPGEIDRDRLESGTESFLDRAFSVDAELQQLAPDAMETFLTHRHAVPKTDPGDLTSGSIEDPANGAENRIRSVFETARNFDRTPAEIRARTDHGDMLEYHVAHAVAALLECYTALAEQSDHPLDHDHSIERATDIVTTYSDRYEGRYSHILVDEFQDVSRRELDFIEALLGPESHLFAVGDDWQSIYGFRGSKPAFFREFETRFQNTSRTTLEVNYRCPPRIVQAGSAVMLDSAEATTKAARAASSIETTPVLHSLSAPYSDRFAAYIADQIHEIVDAGASYGEIMVLTRTNGLKAPIHSHLNSHEIPSAEPSPNRDRDDSSIDDAESVTVQTAHKAKGTEANYVIVANAVDDQHGGLPQSERETRGEGPVIDPTIDHLEEERRLFYVAVTRAEKELHFVAQVGVASRFLDSFPSLEIVEDTVDTVEGKLTTVQLSDGSEPHKLTVDCNSYDAHLLIWDADLIADLEEGGIYRITDLTPKTNGFDEDMEITEDSSIRRLR</sequence>
<gene>
    <name evidence="15" type="ORF">ACFQE1_01085</name>
</gene>
<dbReference type="EMBL" id="JBHSWU010000002">
    <property type="protein sequence ID" value="MFC6723005.1"/>
    <property type="molecule type" value="Genomic_DNA"/>
</dbReference>
<dbReference type="PANTHER" id="PTHR11070">
    <property type="entry name" value="UVRD / RECB / PCRA DNA HELICASE FAMILY MEMBER"/>
    <property type="match status" value="1"/>
</dbReference>
<keyword evidence="3 11" id="KW-0378">Hydrolase</keyword>
<comment type="similarity">
    <text evidence="1">Belongs to the helicase family. UvrD subfamily.</text>
</comment>
<dbReference type="PANTHER" id="PTHR11070:SF2">
    <property type="entry name" value="ATP-DEPENDENT DNA HELICASE SRS2"/>
    <property type="match status" value="1"/>
</dbReference>
<dbReference type="GO" id="GO:0043138">
    <property type="term" value="F:3'-5' DNA helicase activity"/>
    <property type="evidence" value="ECO:0007669"/>
    <property type="project" value="UniProtKB-EC"/>
</dbReference>
<keyword evidence="6" id="KW-0238">DNA-binding</keyword>
<evidence type="ECO:0000256" key="2">
    <source>
        <dbReference type="ARBA" id="ARBA00022741"/>
    </source>
</evidence>
<feature type="region of interest" description="Disordered" evidence="13">
    <location>
        <begin position="437"/>
        <end position="457"/>
    </location>
</feature>
<keyword evidence="16" id="KW-1185">Reference proteome</keyword>
<keyword evidence="4 11" id="KW-0347">Helicase</keyword>
<dbReference type="GO" id="GO:0005524">
    <property type="term" value="F:ATP binding"/>
    <property type="evidence" value="ECO:0007669"/>
    <property type="project" value="UniProtKB-UniRule"/>
</dbReference>
<evidence type="ECO:0000256" key="11">
    <source>
        <dbReference type="PROSITE-ProRule" id="PRU00560"/>
    </source>
</evidence>
<keyword evidence="12" id="KW-0175">Coiled coil</keyword>
<dbReference type="Pfam" id="PF13361">
    <property type="entry name" value="UvrD_C"/>
    <property type="match status" value="2"/>
</dbReference>
<dbReference type="GO" id="GO:0016787">
    <property type="term" value="F:hydrolase activity"/>
    <property type="evidence" value="ECO:0007669"/>
    <property type="project" value="UniProtKB-UniRule"/>
</dbReference>
<evidence type="ECO:0000256" key="3">
    <source>
        <dbReference type="ARBA" id="ARBA00022801"/>
    </source>
</evidence>
<evidence type="ECO:0000313" key="15">
    <source>
        <dbReference type="EMBL" id="MFC6723005.1"/>
    </source>
</evidence>
<feature type="coiled-coil region" evidence="12">
    <location>
        <begin position="3"/>
        <end position="30"/>
    </location>
</feature>
<reference evidence="15 16" key="1">
    <citation type="journal article" date="2019" name="Int. J. Syst. Evol. Microbiol.">
        <title>The Global Catalogue of Microorganisms (GCM) 10K type strain sequencing project: providing services to taxonomists for standard genome sequencing and annotation.</title>
        <authorList>
            <consortium name="The Broad Institute Genomics Platform"/>
            <consortium name="The Broad Institute Genome Sequencing Center for Infectious Disease"/>
            <person name="Wu L."/>
            <person name="Ma J."/>
        </authorList>
    </citation>
    <scope>NUCLEOTIDE SEQUENCE [LARGE SCALE GENOMIC DNA]</scope>
    <source>
        <strain evidence="15 16">NBRC 111368</strain>
    </source>
</reference>
<proteinExistence type="inferred from homology"/>
<dbReference type="SUPFAM" id="SSF52540">
    <property type="entry name" value="P-loop containing nucleoside triphosphate hydrolases"/>
    <property type="match status" value="1"/>
</dbReference>